<comment type="caution">
    <text evidence="3">The sequence shown here is derived from an EMBL/GenBank/DDBJ whole genome shotgun (WGS) entry which is preliminary data.</text>
</comment>
<dbReference type="Proteomes" id="UP001199322">
    <property type="component" value="Unassembled WGS sequence"/>
</dbReference>
<reference evidence="3" key="1">
    <citation type="submission" date="2018-06" db="EMBL/GenBank/DDBJ databases">
        <authorList>
            <person name="O'Rourke A."/>
        </authorList>
    </citation>
    <scope>NUCLEOTIDE SEQUENCE</scope>
    <source>
        <strain evidence="3">132550021-3</strain>
    </source>
</reference>
<evidence type="ECO:0000313" key="5">
    <source>
        <dbReference type="Proteomes" id="UP001199322"/>
    </source>
</evidence>
<name>A0A9Q2CDN4_RALPI</name>
<feature type="chain" id="PRO_5044465275" description="Lipoprotein" evidence="1">
    <location>
        <begin position="30"/>
        <end position="302"/>
    </location>
</feature>
<dbReference type="Pfam" id="PF20367">
    <property type="entry name" value="DUF6662"/>
    <property type="match status" value="1"/>
</dbReference>
<evidence type="ECO:0000313" key="3">
    <source>
        <dbReference type="EMBL" id="MBX3893611.1"/>
    </source>
</evidence>
<sequence>MQGATKSTHWGKVWLAGALAWLCSTTALAGESPFGWIYTADVMPKGRFEFEHQSFLQRGQSQGSYSGLLNREEVEYGVTDKFQLAGYFNWSYVNANRNGLDGTTRGPLTDLGPNDDPTGRYRKTRFETVSLEAIYQLMNPVTDPIGLALYIEPELGPRERDLEWRIILQKNWLDDRLIFAANILGAHERDKTAMGDIERASMLDLTAGVSYRLTDNLSLGMEARNHREFQGYRYNRRDHSAWFLGPNLHYATKHWWVTAAWRHQLPVVKTYNEDQADVVAGNRIFGDEHARNEFMVKVGFPF</sequence>
<dbReference type="EMBL" id="QGBI01000056">
    <property type="protein sequence ID" value="MBX3893611.1"/>
    <property type="molecule type" value="Genomic_DNA"/>
</dbReference>
<dbReference type="GeneID" id="34793024"/>
<evidence type="ECO:0000313" key="4">
    <source>
        <dbReference type="Proteomes" id="UP001189303"/>
    </source>
</evidence>
<dbReference type="Proteomes" id="UP001189303">
    <property type="component" value="Unassembled WGS sequence"/>
</dbReference>
<dbReference type="EMBL" id="CATWFT010000009">
    <property type="protein sequence ID" value="CAJ0726234.1"/>
    <property type="molecule type" value="Genomic_DNA"/>
</dbReference>
<gene>
    <name evidence="3" type="ORF">DEE74_27525</name>
    <name evidence="2" type="ORF">R38712_02975</name>
</gene>
<dbReference type="InterPro" id="IPR046603">
    <property type="entry name" value="DUF6662"/>
</dbReference>
<organism evidence="3 5">
    <name type="scientific">Ralstonia pickettii</name>
    <name type="common">Burkholderia pickettii</name>
    <dbReference type="NCBI Taxonomy" id="329"/>
    <lineage>
        <taxon>Bacteria</taxon>
        <taxon>Pseudomonadati</taxon>
        <taxon>Pseudomonadota</taxon>
        <taxon>Betaproteobacteria</taxon>
        <taxon>Burkholderiales</taxon>
        <taxon>Burkholderiaceae</taxon>
        <taxon>Ralstonia</taxon>
    </lineage>
</organism>
<accession>A0A9Q2CDN4</accession>
<protein>
    <recommendedName>
        <fullName evidence="6">Lipoprotein</fullName>
    </recommendedName>
</protein>
<evidence type="ECO:0008006" key="6">
    <source>
        <dbReference type="Google" id="ProtNLM"/>
    </source>
</evidence>
<reference evidence="2 4" key="2">
    <citation type="submission" date="2023-07" db="EMBL/GenBank/DDBJ databases">
        <authorList>
            <person name="Peeters C."/>
        </authorList>
    </citation>
    <scope>NUCLEOTIDE SEQUENCE [LARGE SCALE GENOMIC DNA]</scope>
    <source>
        <strain evidence="2 4">R-38712</strain>
    </source>
</reference>
<dbReference type="AlphaFoldDB" id="A0A9Q2CDN4"/>
<dbReference type="RefSeq" id="WP_004635287.1">
    <property type="nucleotide sequence ID" value="NZ_CABKQE010000004.1"/>
</dbReference>
<evidence type="ECO:0000256" key="1">
    <source>
        <dbReference type="SAM" id="SignalP"/>
    </source>
</evidence>
<dbReference type="OMA" id="RFAPKWS"/>
<keyword evidence="1" id="KW-0732">Signal</keyword>
<keyword evidence="4" id="KW-1185">Reference proteome</keyword>
<dbReference type="OrthoDB" id="3078733at2"/>
<proteinExistence type="predicted"/>
<feature type="signal peptide" evidence="1">
    <location>
        <begin position="1"/>
        <end position="29"/>
    </location>
</feature>
<evidence type="ECO:0000313" key="2">
    <source>
        <dbReference type="EMBL" id="CAJ0726234.1"/>
    </source>
</evidence>